<reference evidence="7 8" key="1">
    <citation type="submission" date="2017-01" db="EMBL/GenBank/DDBJ databases">
        <title>The cable genome- insights into the physiology and evolution of filamentous bacteria capable of sulfide oxidation via long distance electron transfer.</title>
        <authorList>
            <person name="Schreiber L."/>
            <person name="Bjerg J.T."/>
            <person name="Boggild A."/>
            <person name="Van De Vossenberg J."/>
            <person name="Meysman F."/>
            <person name="Nielsen L.P."/>
            <person name="Schramm A."/>
            <person name="Kjeldsen K.U."/>
        </authorList>
    </citation>
    <scope>NUCLEOTIDE SEQUENCE [LARGE SCALE GENOMIC DNA]</scope>
    <source>
        <strain evidence="7">A5</strain>
    </source>
</reference>
<evidence type="ECO:0000256" key="3">
    <source>
        <dbReference type="ARBA" id="ARBA00022763"/>
    </source>
</evidence>
<keyword evidence="4" id="KW-0378">Hydrolase</keyword>
<dbReference type="GO" id="GO:0006298">
    <property type="term" value="P:mismatch repair"/>
    <property type="evidence" value="ECO:0007669"/>
    <property type="project" value="InterPro"/>
</dbReference>
<dbReference type="CDD" id="cd00221">
    <property type="entry name" value="Vsr"/>
    <property type="match status" value="1"/>
</dbReference>
<evidence type="ECO:0000313" key="8">
    <source>
        <dbReference type="Proteomes" id="UP000288892"/>
    </source>
</evidence>
<dbReference type="InterPro" id="IPR004603">
    <property type="entry name" value="DNA_mismatch_endonuc_vsr"/>
</dbReference>
<comment type="similarity">
    <text evidence="6">Belongs to the Vsr family.</text>
</comment>
<sequence length="168" mass="20181">MTDHLTPEQRSWNMSRVRSRHTKPELVIRSLLHRAGFRFRIKNNKLPGSPDIVLPKYKTALFVHGCYWHRHEGCSKATMPKSNKEFWRKKFDGNVTRDRRVQEELKQLQWRVMVLWECEIMKDPLAVLDTVIRPLKQNSCREYSLDLDRKEILKVAEKKNRYYLNSSK</sequence>
<dbReference type="Pfam" id="PF03852">
    <property type="entry name" value="Vsr"/>
    <property type="match status" value="1"/>
</dbReference>
<keyword evidence="3" id="KW-0227">DNA damage</keyword>
<dbReference type="GO" id="GO:0016787">
    <property type="term" value="F:hydrolase activity"/>
    <property type="evidence" value="ECO:0007669"/>
    <property type="project" value="UniProtKB-KW"/>
</dbReference>
<dbReference type="Gene3D" id="3.40.960.10">
    <property type="entry name" value="VSR Endonuclease"/>
    <property type="match status" value="1"/>
</dbReference>
<comment type="caution">
    <text evidence="7">The sequence shown here is derived from an EMBL/GenBank/DDBJ whole genome shotgun (WGS) entry which is preliminary data.</text>
</comment>
<evidence type="ECO:0000256" key="2">
    <source>
        <dbReference type="ARBA" id="ARBA00022759"/>
    </source>
</evidence>
<evidence type="ECO:0000256" key="4">
    <source>
        <dbReference type="ARBA" id="ARBA00022801"/>
    </source>
</evidence>
<organism evidence="7 8">
    <name type="scientific">Candidatus Electrothrix marina</name>
    <dbReference type="NCBI Taxonomy" id="1859130"/>
    <lineage>
        <taxon>Bacteria</taxon>
        <taxon>Pseudomonadati</taxon>
        <taxon>Thermodesulfobacteriota</taxon>
        <taxon>Desulfobulbia</taxon>
        <taxon>Desulfobulbales</taxon>
        <taxon>Desulfobulbaceae</taxon>
        <taxon>Candidatus Electrothrix</taxon>
    </lineage>
</organism>
<protein>
    <submittedName>
        <fullName evidence="7">T/G mismatch-specific endonuclease</fullName>
    </submittedName>
</protein>
<dbReference type="GO" id="GO:0004519">
    <property type="term" value="F:endonuclease activity"/>
    <property type="evidence" value="ECO:0007669"/>
    <property type="project" value="UniProtKB-KW"/>
</dbReference>
<keyword evidence="8" id="KW-1185">Reference proteome</keyword>
<dbReference type="NCBIfam" id="TIGR00632">
    <property type="entry name" value="vsr"/>
    <property type="match status" value="1"/>
</dbReference>
<evidence type="ECO:0000313" key="7">
    <source>
        <dbReference type="EMBL" id="RWX52463.1"/>
    </source>
</evidence>
<accession>A0A444JHA0</accession>
<dbReference type="EMBL" id="MTKS01000010">
    <property type="protein sequence ID" value="RWX52463.1"/>
    <property type="molecule type" value="Genomic_DNA"/>
</dbReference>
<name>A0A444JHA0_9BACT</name>
<evidence type="ECO:0000256" key="5">
    <source>
        <dbReference type="ARBA" id="ARBA00023204"/>
    </source>
</evidence>
<evidence type="ECO:0000256" key="1">
    <source>
        <dbReference type="ARBA" id="ARBA00022722"/>
    </source>
</evidence>
<gene>
    <name evidence="7" type="ORF">VU01_10102</name>
</gene>
<dbReference type="SUPFAM" id="SSF52980">
    <property type="entry name" value="Restriction endonuclease-like"/>
    <property type="match status" value="1"/>
</dbReference>
<evidence type="ECO:0000256" key="6">
    <source>
        <dbReference type="ARBA" id="ARBA00029466"/>
    </source>
</evidence>
<keyword evidence="2 7" id="KW-0255">Endonuclease</keyword>
<dbReference type="AlphaFoldDB" id="A0A444JHA0"/>
<keyword evidence="5" id="KW-0234">DNA repair</keyword>
<keyword evidence="1" id="KW-0540">Nuclease</keyword>
<dbReference type="InterPro" id="IPR011335">
    <property type="entry name" value="Restrct_endonuc-II-like"/>
</dbReference>
<proteinExistence type="inferred from homology"/>
<dbReference type="Proteomes" id="UP000288892">
    <property type="component" value="Unassembled WGS sequence"/>
</dbReference>